<gene>
    <name evidence="2" type="ORF">PG996_002600</name>
</gene>
<organism evidence="2 3">
    <name type="scientific">Apiospora saccharicola</name>
    <dbReference type="NCBI Taxonomy" id="335842"/>
    <lineage>
        <taxon>Eukaryota</taxon>
        <taxon>Fungi</taxon>
        <taxon>Dikarya</taxon>
        <taxon>Ascomycota</taxon>
        <taxon>Pezizomycotina</taxon>
        <taxon>Sordariomycetes</taxon>
        <taxon>Xylariomycetidae</taxon>
        <taxon>Amphisphaeriales</taxon>
        <taxon>Apiosporaceae</taxon>
        <taxon>Apiospora</taxon>
    </lineage>
</organism>
<dbReference type="EMBL" id="JAQQWM010000001">
    <property type="protein sequence ID" value="KAK8083819.1"/>
    <property type="molecule type" value="Genomic_DNA"/>
</dbReference>
<proteinExistence type="predicted"/>
<keyword evidence="3" id="KW-1185">Reference proteome</keyword>
<evidence type="ECO:0000313" key="3">
    <source>
        <dbReference type="Proteomes" id="UP001446871"/>
    </source>
</evidence>
<feature type="compositionally biased region" description="Gly residues" evidence="1">
    <location>
        <begin position="67"/>
        <end position="99"/>
    </location>
</feature>
<sequence>MAVSRLFVFKLRSAETHPFFQICVGAQSRWRVQPSAQSIRPNPCSYENHIGMPLAPVAPRSRFALGDGDGGGGGGSGRRGGGGGGSAGGGGLHDIGVGNGNIIRVRV</sequence>
<feature type="region of interest" description="Disordered" evidence="1">
    <location>
        <begin position="61"/>
        <end position="100"/>
    </location>
</feature>
<evidence type="ECO:0000313" key="2">
    <source>
        <dbReference type="EMBL" id="KAK8083819.1"/>
    </source>
</evidence>
<dbReference type="Proteomes" id="UP001446871">
    <property type="component" value="Unassembled WGS sequence"/>
</dbReference>
<protein>
    <submittedName>
        <fullName evidence="2">Uncharacterized protein</fullName>
    </submittedName>
</protein>
<name>A0ABR1WJZ3_9PEZI</name>
<comment type="caution">
    <text evidence="2">The sequence shown here is derived from an EMBL/GenBank/DDBJ whole genome shotgun (WGS) entry which is preliminary data.</text>
</comment>
<reference evidence="2 3" key="1">
    <citation type="submission" date="2023-01" db="EMBL/GenBank/DDBJ databases">
        <title>Analysis of 21 Apiospora genomes using comparative genomics revels a genus with tremendous synthesis potential of carbohydrate active enzymes and secondary metabolites.</title>
        <authorList>
            <person name="Sorensen T."/>
        </authorList>
    </citation>
    <scope>NUCLEOTIDE SEQUENCE [LARGE SCALE GENOMIC DNA]</scope>
    <source>
        <strain evidence="2 3">CBS 83171</strain>
    </source>
</reference>
<evidence type="ECO:0000256" key="1">
    <source>
        <dbReference type="SAM" id="MobiDB-lite"/>
    </source>
</evidence>
<accession>A0ABR1WJZ3</accession>